<evidence type="ECO:0000256" key="4">
    <source>
        <dbReference type="ARBA" id="ARBA00022729"/>
    </source>
</evidence>
<dbReference type="PRINTS" id="PR00421">
    <property type="entry name" value="THIOREDOXIN"/>
</dbReference>
<dbReference type="Gene3D" id="1.20.1150.12">
    <property type="entry name" value="Endoplasmic reticulum resident protein 29, C-terminal domain"/>
    <property type="match status" value="1"/>
</dbReference>
<dbReference type="GO" id="GO:0003756">
    <property type="term" value="F:protein disulfide isomerase activity"/>
    <property type="evidence" value="ECO:0007669"/>
    <property type="project" value="UniProtKB-EC"/>
</dbReference>
<evidence type="ECO:0000256" key="5">
    <source>
        <dbReference type="ARBA" id="ARBA00023157"/>
    </source>
</evidence>
<dbReference type="Gene3D" id="3.40.30.10">
    <property type="entry name" value="Glutaredoxin"/>
    <property type="match status" value="1"/>
</dbReference>
<organism evidence="10 11">
    <name type="scientific">Porphyridium purpureum</name>
    <name type="common">Red alga</name>
    <name type="synonym">Porphyridium cruentum</name>
    <dbReference type="NCBI Taxonomy" id="35688"/>
    <lineage>
        <taxon>Eukaryota</taxon>
        <taxon>Rhodophyta</taxon>
        <taxon>Bangiophyceae</taxon>
        <taxon>Porphyridiales</taxon>
        <taxon>Porphyridiaceae</taxon>
        <taxon>Porphyridium</taxon>
    </lineage>
</organism>
<name>A0A5J4Z104_PORPP</name>
<keyword evidence="4 8" id="KW-0732">Signal</keyword>
<dbReference type="SUPFAM" id="SSF47933">
    <property type="entry name" value="ERP29 C domain-like"/>
    <property type="match status" value="1"/>
</dbReference>
<dbReference type="InterPro" id="IPR036249">
    <property type="entry name" value="Thioredoxin-like_sf"/>
</dbReference>
<evidence type="ECO:0000313" key="11">
    <source>
        <dbReference type="Proteomes" id="UP000324585"/>
    </source>
</evidence>
<dbReference type="PANTHER" id="PTHR45672:SF11">
    <property type="entry name" value="PROTEIN DISULFIDE-ISOMERASE C17H9.14C"/>
    <property type="match status" value="1"/>
</dbReference>
<keyword evidence="5" id="KW-1015">Disulfide bond</keyword>
<protein>
    <recommendedName>
        <fullName evidence="3">protein disulfide-isomerase</fullName>
        <ecNumber evidence="3">5.3.4.1</ecNumber>
    </recommendedName>
</protein>
<feature type="chain" id="PRO_5023803707" description="protein disulfide-isomerase" evidence="8">
    <location>
        <begin position="26"/>
        <end position="370"/>
    </location>
</feature>
<dbReference type="PROSITE" id="PS51352">
    <property type="entry name" value="THIOREDOXIN_2"/>
    <property type="match status" value="1"/>
</dbReference>
<evidence type="ECO:0000259" key="9">
    <source>
        <dbReference type="PROSITE" id="PS51352"/>
    </source>
</evidence>
<proteinExistence type="inferred from homology"/>
<dbReference type="AlphaFoldDB" id="A0A5J4Z104"/>
<dbReference type="InterPro" id="IPR011679">
    <property type="entry name" value="ERp29_C"/>
</dbReference>
<dbReference type="Pfam" id="PF07749">
    <property type="entry name" value="ERp29"/>
    <property type="match status" value="1"/>
</dbReference>
<dbReference type="OrthoDB" id="510at2759"/>
<keyword evidence="11" id="KW-1185">Reference proteome</keyword>
<evidence type="ECO:0000256" key="7">
    <source>
        <dbReference type="ARBA" id="ARBA00023284"/>
    </source>
</evidence>
<evidence type="ECO:0000256" key="8">
    <source>
        <dbReference type="SAM" id="SignalP"/>
    </source>
</evidence>
<dbReference type="NCBIfam" id="TIGR01126">
    <property type="entry name" value="pdi_dom"/>
    <property type="match status" value="1"/>
</dbReference>
<dbReference type="PANTHER" id="PTHR45672">
    <property type="entry name" value="PROTEIN DISULFIDE-ISOMERASE C17H9.14C-RELATED"/>
    <property type="match status" value="1"/>
</dbReference>
<dbReference type="EMBL" id="VRMN01000001">
    <property type="protein sequence ID" value="KAA8497569.1"/>
    <property type="molecule type" value="Genomic_DNA"/>
</dbReference>
<gene>
    <name evidence="10" type="ORF">FVE85_5154</name>
</gene>
<evidence type="ECO:0000256" key="2">
    <source>
        <dbReference type="ARBA" id="ARBA00006347"/>
    </source>
</evidence>
<dbReference type="InterPro" id="IPR051063">
    <property type="entry name" value="PDI"/>
</dbReference>
<dbReference type="GO" id="GO:0006457">
    <property type="term" value="P:protein folding"/>
    <property type="evidence" value="ECO:0007669"/>
    <property type="project" value="TreeGrafter"/>
</dbReference>
<evidence type="ECO:0000256" key="6">
    <source>
        <dbReference type="ARBA" id="ARBA00023235"/>
    </source>
</evidence>
<dbReference type="InterPro" id="IPR036356">
    <property type="entry name" value="ERp29_C_sf"/>
</dbReference>
<dbReference type="Proteomes" id="UP000324585">
    <property type="component" value="Unassembled WGS sequence"/>
</dbReference>
<accession>A0A5J4Z104</accession>
<sequence length="370" mass="41386">MPARSIAQVALLVVVQACFVRFACAFFVPDAYDQDMIAALKKAPGLVLFCDDRRPAVCAQAKSVYGQVGKAFAKHKDVAIVYTQCDGSHAGCVRYQVKDLPALRWIPKGGDPVEAEQLMMDLRPNFLISEVETRTGLMGEKAPPTQALTVALDRDNFDQIVMDPKRDVFVDFYAPWCQHCKALKPKFEDIARIFAPEKHVVIAMLDAEANKDIGKKYNVRGYPTLLLFKRGEEKQVVKFEGARQLPQLIEFLNEHVGAHYAADGSLTERSGVALDLSLIVADFIKDGALDTEAAAKVKELMQDSGDSEHGSFEYYAHLLDKLVSRGRSFLELEHERLRKMFTEAGTGIAENQLNHARRRINILESIRDEL</sequence>
<dbReference type="InterPro" id="IPR013766">
    <property type="entry name" value="Thioredoxin_domain"/>
</dbReference>
<dbReference type="SUPFAM" id="SSF52833">
    <property type="entry name" value="Thioredoxin-like"/>
    <property type="match status" value="2"/>
</dbReference>
<dbReference type="InterPro" id="IPR005788">
    <property type="entry name" value="PDI_thioredoxin-like_dom"/>
</dbReference>
<reference evidence="11" key="1">
    <citation type="journal article" date="2019" name="Nat. Commun.">
        <title>Expansion of phycobilisome linker gene families in mesophilic red algae.</title>
        <authorList>
            <person name="Lee J."/>
            <person name="Kim D."/>
            <person name="Bhattacharya D."/>
            <person name="Yoon H.S."/>
        </authorList>
    </citation>
    <scope>NUCLEOTIDE SEQUENCE [LARGE SCALE GENOMIC DNA]</scope>
    <source>
        <strain evidence="11">CCMP 1328</strain>
    </source>
</reference>
<dbReference type="EC" id="5.3.4.1" evidence="3"/>
<dbReference type="GO" id="GO:0005783">
    <property type="term" value="C:endoplasmic reticulum"/>
    <property type="evidence" value="ECO:0007669"/>
    <property type="project" value="InterPro"/>
</dbReference>
<comment type="similarity">
    <text evidence="2">Belongs to the protein disulfide isomerase family.</text>
</comment>
<evidence type="ECO:0000256" key="1">
    <source>
        <dbReference type="ARBA" id="ARBA00001182"/>
    </source>
</evidence>
<dbReference type="Pfam" id="PF00085">
    <property type="entry name" value="Thioredoxin"/>
    <property type="match status" value="1"/>
</dbReference>
<feature type="signal peptide" evidence="8">
    <location>
        <begin position="1"/>
        <end position="25"/>
    </location>
</feature>
<comment type="catalytic activity">
    <reaction evidence="1">
        <text>Catalyzes the rearrangement of -S-S- bonds in proteins.</text>
        <dbReference type="EC" id="5.3.4.1"/>
    </reaction>
</comment>
<dbReference type="OMA" id="FINEHAG"/>
<keyword evidence="6 10" id="KW-0413">Isomerase</keyword>
<feature type="domain" description="Thioredoxin" evidence="9">
    <location>
        <begin position="136"/>
        <end position="257"/>
    </location>
</feature>
<keyword evidence="7" id="KW-0676">Redox-active center</keyword>
<dbReference type="PROSITE" id="PS51257">
    <property type="entry name" value="PROKAR_LIPOPROTEIN"/>
    <property type="match status" value="1"/>
</dbReference>
<evidence type="ECO:0000256" key="3">
    <source>
        <dbReference type="ARBA" id="ARBA00012723"/>
    </source>
</evidence>
<comment type="caution">
    <text evidence="10">The sequence shown here is derived from an EMBL/GenBank/DDBJ whole genome shotgun (WGS) entry which is preliminary data.</text>
</comment>
<evidence type="ECO:0000313" key="10">
    <source>
        <dbReference type="EMBL" id="KAA8497569.1"/>
    </source>
</evidence>